<keyword evidence="4" id="KW-1185">Reference proteome</keyword>
<reference evidence="3 4" key="1">
    <citation type="journal article" date="2011" name="PLoS Pathog.">
        <title>Endophytic Life Strategies Decoded by Genome and Transcriptome Analyses of the Mutualistic Root Symbiont Piriformospora indica.</title>
        <authorList>
            <person name="Zuccaro A."/>
            <person name="Lahrmann U."/>
            <person name="Guldener U."/>
            <person name="Langen G."/>
            <person name="Pfiffi S."/>
            <person name="Biedenkopf D."/>
            <person name="Wong P."/>
            <person name="Samans B."/>
            <person name="Grimm C."/>
            <person name="Basiewicz M."/>
            <person name="Murat C."/>
            <person name="Martin F."/>
            <person name="Kogel K.H."/>
        </authorList>
    </citation>
    <scope>NUCLEOTIDE SEQUENCE [LARGE SCALE GENOMIC DNA]</scope>
    <source>
        <strain evidence="3 4">DSM 11827</strain>
    </source>
</reference>
<feature type="region of interest" description="Disordered" evidence="2">
    <location>
        <begin position="123"/>
        <end position="226"/>
    </location>
</feature>
<gene>
    <name evidence="3" type="ORF">PIIN_04823</name>
</gene>
<dbReference type="InParanoid" id="G4THV4"/>
<dbReference type="HOGENOM" id="CLU_657409_0_0_1"/>
<sequence length="418" mass="46238">MYATRPDSEQEFEVLPPPVDTQATFSDAEPFGLPVSHGISPISPSLSPAVSPSGRFMPLQQTSFGNDAHLATWSAQNAGAMGRPVSAGALPSHIHTNQQFKQANDGIPGNWTTGLTNQLTQEPQSYDNSAIGPWSSTASPLAPVPSQARFPSMSVQDVSRNGQHLSAQTSRRVPSGKHRRGPSMEGFGNGEHPPPSLSPQATSPFSNVDYSSNSGSPEMPMSDSQDEKTMDALFSILRERELRKRQRQEEWIRIENKRLEDREKQRIENQRQREENERQRQHEAMIMEQRLQYARLVAPAQYRSGSVPTQTGSNVTSPINLNDQQDPMAGMYTNPSIGMNDMMAQFSSIAPESHGSYEQQQQQHPQLRSMGVHVSPYQPPRGVAHLDMSEAVPTQTFANEPLNDQQLEDFFGTGVPSH</sequence>
<evidence type="ECO:0000256" key="1">
    <source>
        <dbReference type="SAM" id="Coils"/>
    </source>
</evidence>
<protein>
    <submittedName>
        <fullName evidence="3">Uncharacterized protein</fullName>
    </submittedName>
</protein>
<feature type="compositionally biased region" description="Polar residues" evidence="2">
    <location>
        <begin position="198"/>
        <end position="216"/>
    </location>
</feature>
<feature type="region of interest" description="Disordered" evidence="2">
    <location>
        <begin position="305"/>
        <end position="327"/>
    </location>
</feature>
<evidence type="ECO:0000313" key="3">
    <source>
        <dbReference type="EMBL" id="CCA70887.1"/>
    </source>
</evidence>
<dbReference type="AlphaFoldDB" id="G4THV4"/>
<evidence type="ECO:0000313" key="4">
    <source>
        <dbReference type="Proteomes" id="UP000007148"/>
    </source>
</evidence>
<keyword evidence="1" id="KW-0175">Coiled coil</keyword>
<evidence type="ECO:0000256" key="2">
    <source>
        <dbReference type="SAM" id="MobiDB-lite"/>
    </source>
</evidence>
<feature type="compositionally biased region" description="Polar residues" evidence="2">
    <location>
        <begin position="305"/>
        <end position="325"/>
    </location>
</feature>
<feature type="compositionally biased region" description="Polar residues" evidence="2">
    <location>
        <begin position="153"/>
        <end position="172"/>
    </location>
</feature>
<feature type="coiled-coil region" evidence="1">
    <location>
        <begin position="257"/>
        <end position="284"/>
    </location>
</feature>
<dbReference type="Proteomes" id="UP000007148">
    <property type="component" value="Unassembled WGS sequence"/>
</dbReference>
<organism evidence="3 4">
    <name type="scientific">Serendipita indica (strain DSM 11827)</name>
    <name type="common">Root endophyte fungus</name>
    <name type="synonym">Piriformospora indica</name>
    <dbReference type="NCBI Taxonomy" id="1109443"/>
    <lineage>
        <taxon>Eukaryota</taxon>
        <taxon>Fungi</taxon>
        <taxon>Dikarya</taxon>
        <taxon>Basidiomycota</taxon>
        <taxon>Agaricomycotina</taxon>
        <taxon>Agaricomycetes</taxon>
        <taxon>Sebacinales</taxon>
        <taxon>Serendipitaceae</taxon>
        <taxon>Serendipita</taxon>
    </lineage>
</organism>
<name>G4THV4_SERID</name>
<proteinExistence type="predicted"/>
<accession>G4THV4</accession>
<comment type="caution">
    <text evidence="3">The sequence shown here is derived from an EMBL/GenBank/DDBJ whole genome shotgun (WGS) entry which is preliminary data.</text>
</comment>
<feature type="compositionally biased region" description="Polar residues" evidence="2">
    <location>
        <begin position="123"/>
        <end position="139"/>
    </location>
</feature>
<dbReference type="EMBL" id="CAFZ01000098">
    <property type="protein sequence ID" value="CCA70887.1"/>
    <property type="molecule type" value="Genomic_DNA"/>
</dbReference>